<organism evidence="2 3">
    <name type="scientific">Crinalium epipsammum PCC 9333</name>
    <dbReference type="NCBI Taxonomy" id="1173022"/>
    <lineage>
        <taxon>Bacteria</taxon>
        <taxon>Bacillati</taxon>
        <taxon>Cyanobacteriota</taxon>
        <taxon>Cyanophyceae</taxon>
        <taxon>Gomontiellales</taxon>
        <taxon>Gomontiellaceae</taxon>
        <taxon>Crinalium</taxon>
    </lineage>
</organism>
<protein>
    <recommendedName>
        <fullName evidence="1">Putative restriction endonuclease domain-containing protein</fullName>
    </recommendedName>
</protein>
<evidence type="ECO:0000313" key="2">
    <source>
        <dbReference type="EMBL" id="AFZ12536.1"/>
    </source>
</evidence>
<dbReference type="Pfam" id="PF05685">
    <property type="entry name" value="Uma2"/>
    <property type="match status" value="1"/>
</dbReference>
<dbReference type="eggNOG" id="COG4636">
    <property type="taxonomic scope" value="Bacteria"/>
</dbReference>
<dbReference type="Gene3D" id="3.90.1570.10">
    <property type="entry name" value="tt1808, chain A"/>
    <property type="match status" value="1"/>
</dbReference>
<accession>K9VX51</accession>
<dbReference type="Proteomes" id="UP000010472">
    <property type="component" value="Chromosome"/>
</dbReference>
<dbReference type="InterPro" id="IPR012296">
    <property type="entry name" value="Nuclease_put_TT1808"/>
</dbReference>
<feature type="domain" description="Putative restriction endonuclease" evidence="1">
    <location>
        <begin position="20"/>
        <end position="182"/>
    </location>
</feature>
<proteinExistence type="predicted"/>
<dbReference type="CDD" id="cd06260">
    <property type="entry name" value="DUF820-like"/>
    <property type="match status" value="1"/>
</dbReference>
<dbReference type="InterPro" id="IPR008538">
    <property type="entry name" value="Uma2"/>
</dbReference>
<name>K9VX51_9CYAN</name>
<dbReference type="RefSeq" id="WP_015202657.1">
    <property type="nucleotide sequence ID" value="NC_019753.1"/>
</dbReference>
<dbReference type="EMBL" id="CP003620">
    <property type="protein sequence ID" value="AFZ12536.1"/>
    <property type="molecule type" value="Genomic_DNA"/>
</dbReference>
<dbReference type="InterPro" id="IPR011335">
    <property type="entry name" value="Restrct_endonuc-II-like"/>
</dbReference>
<dbReference type="AlphaFoldDB" id="K9VX51"/>
<dbReference type="PANTHER" id="PTHR34107">
    <property type="entry name" value="SLL0198 PROTEIN-RELATED"/>
    <property type="match status" value="1"/>
</dbReference>
<sequence length="187" mass="21262">MTKASEQVRWTITDLEGFPDNSNRYEIIDGELFVTRAPHLDHQDVIGVTYAALLHWSLETKLGKPYITPGIIFSPSDAVIPDLIWVSNERRSQLIDNSGHLTGAPELIVEVLSNTEADKKRDRETKLKLYSVQGVSEYWIIDREQQLIEVYQRENGILKKAITLFKTDILTSPLLQGFSCEVASIFE</sequence>
<dbReference type="STRING" id="1173022.Cri9333_1647"/>
<dbReference type="HOGENOM" id="CLU_076312_0_1_3"/>
<keyword evidence="3" id="KW-1185">Reference proteome</keyword>
<dbReference type="PATRIC" id="fig|1173022.3.peg.1779"/>
<evidence type="ECO:0000313" key="3">
    <source>
        <dbReference type="Proteomes" id="UP000010472"/>
    </source>
</evidence>
<dbReference type="OrthoDB" id="9808428at2"/>
<reference evidence="2 3" key="1">
    <citation type="submission" date="2012-06" db="EMBL/GenBank/DDBJ databases">
        <title>Finished chromosome of genome of Crinalium epipsammum PCC 9333.</title>
        <authorList>
            <consortium name="US DOE Joint Genome Institute"/>
            <person name="Gugger M."/>
            <person name="Coursin T."/>
            <person name="Rippka R."/>
            <person name="Tandeau De Marsac N."/>
            <person name="Huntemann M."/>
            <person name="Wei C.-L."/>
            <person name="Han J."/>
            <person name="Detter J.C."/>
            <person name="Han C."/>
            <person name="Tapia R."/>
            <person name="Davenport K."/>
            <person name="Daligault H."/>
            <person name="Erkkila T."/>
            <person name="Gu W."/>
            <person name="Munk A.C.C."/>
            <person name="Teshima H."/>
            <person name="Xu Y."/>
            <person name="Chain P."/>
            <person name="Chen A."/>
            <person name="Krypides N."/>
            <person name="Mavromatis K."/>
            <person name="Markowitz V."/>
            <person name="Szeto E."/>
            <person name="Ivanova N."/>
            <person name="Mikhailova N."/>
            <person name="Ovchinnikova G."/>
            <person name="Pagani I."/>
            <person name="Pati A."/>
            <person name="Goodwin L."/>
            <person name="Peters L."/>
            <person name="Pitluck S."/>
            <person name="Woyke T."/>
            <person name="Kerfeld C."/>
        </authorList>
    </citation>
    <scope>NUCLEOTIDE SEQUENCE [LARGE SCALE GENOMIC DNA]</scope>
    <source>
        <strain evidence="2 3">PCC 9333</strain>
    </source>
</reference>
<dbReference type="KEGG" id="cep:Cri9333_1647"/>
<dbReference type="PANTHER" id="PTHR34107:SF4">
    <property type="entry name" value="SLL1222 PROTEIN"/>
    <property type="match status" value="1"/>
</dbReference>
<gene>
    <name evidence="2" type="ORF">Cri9333_1647</name>
</gene>
<dbReference type="SUPFAM" id="SSF52980">
    <property type="entry name" value="Restriction endonuclease-like"/>
    <property type="match status" value="1"/>
</dbReference>
<evidence type="ECO:0000259" key="1">
    <source>
        <dbReference type="Pfam" id="PF05685"/>
    </source>
</evidence>